<dbReference type="EMBL" id="CP073721">
    <property type="protein sequence ID" value="UWZ33916.1"/>
    <property type="molecule type" value="Genomic_DNA"/>
</dbReference>
<keyword evidence="3" id="KW-1185">Reference proteome</keyword>
<evidence type="ECO:0000313" key="2">
    <source>
        <dbReference type="EMBL" id="UWZ33916.1"/>
    </source>
</evidence>
<dbReference type="Pfam" id="PF11239">
    <property type="entry name" value="DUF3040"/>
    <property type="match status" value="1"/>
</dbReference>
<keyword evidence="1" id="KW-0812">Transmembrane</keyword>
<dbReference type="RefSeq" id="WP_260723196.1">
    <property type="nucleotide sequence ID" value="NZ_BAAABS010000017.1"/>
</dbReference>
<reference evidence="2" key="1">
    <citation type="submission" date="2021-04" db="EMBL/GenBank/DDBJ databases">
        <title>Biosynthetic gene clusters of Dactylosporangioum roseum.</title>
        <authorList>
            <person name="Hartkoorn R.C."/>
            <person name="Beaudoing E."/>
            <person name="Hot D."/>
            <person name="Moureu S."/>
        </authorList>
    </citation>
    <scope>NUCLEOTIDE SEQUENCE</scope>
    <source>
        <strain evidence="2">NRRL B-16295</strain>
    </source>
</reference>
<sequence>MGGPVRPDDQARLAELEQRTRADDPLFAAGLAGLRPCAPREYRRPRFGVAAGVLALVAVLLAWLWFGWIVTLVLTLKVAATAVLLTAKGDPDREASSI</sequence>
<keyword evidence="1" id="KW-1133">Transmembrane helix</keyword>
<dbReference type="Proteomes" id="UP001058271">
    <property type="component" value="Chromosome"/>
</dbReference>
<feature type="transmembrane region" description="Helical" evidence="1">
    <location>
        <begin position="47"/>
        <end position="66"/>
    </location>
</feature>
<keyword evidence="1" id="KW-0472">Membrane</keyword>
<evidence type="ECO:0000313" key="3">
    <source>
        <dbReference type="Proteomes" id="UP001058271"/>
    </source>
</evidence>
<accession>A0ABY5YX08</accession>
<protein>
    <submittedName>
        <fullName evidence="2">DUF3040 domain-containing protein</fullName>
    </submittedName>
</protein>
<name>A0ABY5YX08_9ACTN</name>
<evidence type="ECO:0000256" key="1">
    <source>
        <dbReference type="SAM" id="Phobius"/>
    </source>
</evidence>
<proteinExistence type="predicted"/>
<gene>
    <name evidence="2" type="ORF">Drose_21870</name>
</gene>
<dbReference type="InterPro" id="IPR021401">
    <property type="entry name" value="DUF3040"/>
</dbReference>
<organism evidence="2 3">
    <name type="scientific">Dactylosporangium roseum</name>
    <dbReference type="NCBI Taxonomy" id="47989"/>
    <lineage>
        <taxon>Bacteria</taxon>
        <taxon>Bacillati</taxon>
        <taxon>Actinomycetota</taxon>
        <taxon>Actinomycetes</taxon>
        <taxon>Micromonosporales</taxon>
        <taxon>Micromonosporaceae</taxon>
        <taxon>Dactylosporangium</taxon>
    </lineage>
</organism>